<gene>
    <name evidence="12" type="ORF">RFI_05443</name>
</gene>
<keyword evidence="10" id="KW-0732">Signal</keyword>
<dbReference type="GO" id="GO:0003777">
    <property type="term" value="F:microtubule motor activity"/>
    <property type="evidence" value="ECO:0007669"/>
    <property type="project" value="InterPro"/>
</dbReference>
<feature type="domain" description="Kinesin motor" evidence="11">
    <location>
        <begin position="1"/>
        <end position="261"/>
    </location>
</feature>
<feature type="non-terminal residue" evidence="12">
    <location>
        <position position="544"/>
    </location>
</feature>
<evidence type="ECO:0000256" key="10">
    <source>
        <dbReference type="SAM" id="SignalP"/>
    </source>
</evidence>
<keyword evidence="13" id="KW-1185">Reference proteome</keyword>
<dbReference type="OrthoDB" id="3176171at2759"/>
<feature type="signal peptide" evidence="10">
    <location>
        <begin position="1"/>
        <end position="18"/>
    </location>
</feature>
<dbReference type="PROSITE" id="PS50067">
    <property type="entry name" value="KINESIN_MOTOR_2"/>
    <property type="match status" value="1"/>
</dbReference>
<proteinExistence type="inferred from homology"/>
<dbReference type="GO" id="GO:0007018">
    <property type="term" value="P:microtubule-based movement"/>
    <property type="evidence" value="ECO:0007669"/>
    <property type="project" value="InterPro"/>
</dbReference>
<evidence type="ECO:0000256" key="4">
    <source>
        <dbReference type="ARBA" id="ARBA00023054"/>
    </source>
</evidence>
<dbReference type="InterPro" id="IPR019821">
    <property type="entry name" value="Kinesin_motor_CS"/>
</dbReference>
<evidence type="ECO:0000313" key="12">
    <source>
        <dbReference type="EMBL" id="ETO31672.1"/>
    </source>
</evidence>
<dbReference type="AlphaFoldDB" id="X6P287"/>
<dbReference type="GO" id="GO:0008017">
    <property type="term" value="F:microtubule binding"/>
    <property type="evidence" value="ECO:0007669"/>
    <property type="project" value="InterPro"/>
</dbReference>
<dbReference type="Gene3D" id="3.40.850.10">
    <property type="entry name" value="Kinesin motor domain"/>
    <property type="match status" value="1"/>
</dbReference>
<dbReference type="Proteomes" id="UP000023152">
    <property type="component" value="Unassembled WGS sequence"/>
</dbReference>
<keyword evidence="4 8" id="KW-0175">Coiled coil</keyword>
<feature type="region of interest" description="Disordered" evidence="9">
    <location>
        <begin position="401"/>
        <end position="444"/>
    </location>
</feature>
<evidence type="ECO:0000259" key="11">
    <source>
        <dbReference type="PROSITE" id="PS50067"/>
    </source>
</evidence>
<comment type="caution">
    <text evidence="6">Lacks conserved residue(s) required for the propagation of feature annotation.</text>
</comment>
<protein>
    <recommendedName>
        <fullName evidence="7">Kinesin-like protein</fullName>
    </recommendedName>
</protein>
<organism evidence="12 13">
    <name type="scientific">Reticulomyxa filosa</name>
    <dbReference type="NCBI Taxonomy" id="46433"/>
    <lineage>
        <taxon>Eukaryota</taxon>
        <taxon>Sar</taxon>
        <taxon>Rhizaria</taxon>
        <taxon>Retaria</taxon>
        <taxon>Foraminifera</taxon>
        <taxon>Monothalamids</taxon>
        <taxon>Reticulomyxidae</taxon>
        <taxon>Reticulomyxa</taxon>
    </lineage>
</organism>
<dbReference type="PRINTS" id="PR00380">
    <property type="entry name" value="KINESINHEAVY"/>
</dbReference>
<evidence type="ECO:0000256" key="6">
    <source>
        <dbReference type="PROSITE-ProRule" id="PRU00283"/>
    </source>
</evidence>
<dbReference type="InterPro" id="IPR027417">
    <property type="entry name" value="P-loop_NTPase"/>
</dbReference>
<evidence type="ECO:0000256" key="7">
    <source>
        <dbReference type="RuleBase" id="RU000394"/>
    </source>
</evidence>
<accession>X6P287</accession>
<dbReference type="PANTHER" id="PTHR47968">
    <property type="entry name" value="CENTROMERE PROTEIN E"/>
    <property type="match status" value="1"/>
</dbReference>
<dbReference type="PROSITE" id="PS00411">
    <property type="entry name" value="KINESIN_MOTOR_1"/>
    <property type="match status" value="1"/>
</dbReference>
<dbReference type="GO" id="GO:0005524">
    <property type="term" value="F:ATP binding"/>
    <property type="evidence" value="ECO:0007669"/>
    <property type="project" value="UniProtKB-KW"/>
</dbReference>
<dbReference type="SMART" id="SM00129">
    <property type="entry name" value="KISc"/>
    <property type="match status" value="1"/>
</dbReference>
<evidence type="ECO:0000256" key="5">
    <source>
        <dbReference type="ARBA" id="ARBA00023175"/>
    </source>
</evidence>
<evidence type="ECO:0000256" key="8">
    <source>
        <dbReference type="SAM" id="Coils"/>
    </source>
</evidence>
<dbReference type="EMBL" id="ASPP01004772">
    <property type="protein sequence ID" value="ETO31672.1"/>
    <property type="molecule type" value="Genomic_DNA"/>
</dbReference>
<keyword evidence="1 7" id="KW-0493">Microtubule</keyword>
<reference evidence="12 13" key="1">
    <citation type="journal article" date="2013" name="Curr. Biol.">
        <title>The Genome of the Foraminiferan Reticulomyxa filosa.</title>
        <authorList>
            <person name="Glockner G."/>
            <person name="Hulsmann N."/>
            <person name="Schleicher M."/>
            <person name="Noegel A.A."/>
            <person name="Eichinger L."/>
            <person name="Gallinger C."/>
            <person name="Pawlowski J."/>
            <person name="Sierra R."/>
            <person name="Euteneuer U."/>
            <person name="Pillet L."/>
            <person name="Moustafa A."/>
            <person name="Platzer M."/>
            <person name="Groth M."/>
            <person name="Szafranski K."/>
            <person name="Schliwa M."/>
        </authorList>
    </citation>
    <scope>NUCLEOTIDE SEQUENCE [LARGE SCALE GENOMIC DNA]</scope>
</reference>
<dbReference type="GO" id="GO:0005874">
    <property type="term" value="C:microtubule"/>
    <property type="evidence" value="ECO:0007669"/>
    <property type="project" value="UniProtKB-KW"/>
</dbReference>
<dbReference type="InterPro" id="IPR001752">
    <property type="entry name" value="Kinesin_motor_dom"/>
</dbReference>
<dbReference type="Pfam" id="PF00225">
    <property type="entry name" value="Kinesin"/>
    <property type="match status" value="1"/>
</dbReference>
<keyword evidence="5 7" id="KW-0505">Motor protein</keyword>
<feature type="compositionally biased region" description="Low complexity" evidence="9">
    <location>
        <begin position="409"/>
        <end position="425"/>
    </location>
</feature>
<feature type="coiled-coil region" evidence="8">
    <location>
        <begin position="266"/>
        <end position="300"/>
    </location>
</feature>
<evidence type="ECO:0000256" key="2">
    <source>
        <dbReference type="ARBA" id="ARBA00022741"/>
    </source>
</evidence>
<evidence type="ECO:0000313" key="13">
    <source>
        <dbReference type="Proteomes" id="UP000023152"/>
    </source>
</evidence>
<name>X6P287_RETFI</name>
<keyword evidence="3 7" id="KW-0067">ATP-binding</keyword>
<feature type="chain" id="PRO_5004975944" description="Kinesin-like protein" evidence="10">
    <location>
        <begin position="19"/>
        <end position="544"/>
    </location>
</feature>
<sequence>MLSIIFCCIVETILEVMFGPEDDSQNPTDLGLVQRCVSYLFEDLRTKSTDDRGTIKNYNIQAQFIQLYREQLHDLLDPSGNEIALKIRFDPHANSPYVPGLKQMPVTSLGDLLQLLGVAQKNRVVDATLMNAVSSRSHMLMTLVVTQEMTSGSLKKSKLNFIDLAGSESFTKALGTGANIDNKKMQELKTINLSLTQLTTCINDLSKGRTPSYRSSSLTFMLMDSLGGNSKTSLLVACSPHIFNRFETVRTLRFAKTAKNVKNKAKVNSELSKEQLKALIKKLQRENKKLKSQLELALGQLQKHGIEMPRSTLKKRKTLLGGSLIVPTTAATPVSNELTLGPNSSMTIQVTGTQQITATATATAFTAENQDKIDDFDIENDDAGEIDIDINADVDADIGADEEKKGQDNSNKSKSASKNAKAIAKPKVDETQQTKANPKNGNTSEMVLTQTTDMWINSSTSTSTSAGHVKSRSVNLTIEDEVTKHQQTSLRKVPSLQRQGTLSIANFDDFTTLMDGLDKEEVDNFVQELKDLQDGMSKQEQEAN</sequence>
<dbReference type="SUPFAM" id="SSF52540">
    <property type="entry name" value="P-loop containing nucleoside triphosphate hydrolases"/>
    <property type="match status" value="1"/>
</dbReference>
<dbReference type="PANTHER" id="PTHR47968:SF36">
    <property type="entry name" value="KINESIN HEAVY CHAIN ISOFORM X1"/>
    <property type="match status" value="1"/>
</dbReference>
<keyword evidence="2 7" id="KW-0547">Nucleotide-binding</keyword>
<evidence type="ECO:0000256" key="9">
    <source>
        <dbReference type="SAM" id="MobiDB-lite"/>
    </source>
</evidence>
<dbReference type="InterPro" id="IPR036961">
    <property type="entry name" value="Kinesin_motor_dom_sf"/>
</dbReference>
<feature type="compositionally biased region" description="Polar residues" evidence="9">
    <location>
        <begin position="433"/>
        <end position="444"/>
    </location>
</feature>
<dbReference type="InterPro" id="IPR027640">
    <property type="entry name" value="Kinesin-like_fam"/>
</dbReference>
<evidence type="ECO:0000256" key="1">
    <source>
        <dbReference type="ARBA" id="ARBA00022701"/>
    </source>
</evidence>
<comment type="caution">
    <text evidence="12">The sequence shown here is derived from an EMBL/GenBank/DDBJ whole genome shotgun (WGS) entry which is preliminary data.</text>
</comment>
<comment type="similarity">
    <text evidence="6 7">Belongs to the TRAFAC class myosin-kinesin ATPase superfamily. Kinesin family.</text>
</comment>
<evidence type="ECO:0000256" key="3">
    <source>
        <dbReference type="ARBA" id="ARBA00022840"/>
    </source>
</evidence>